<reference evidence="1" key="2">
    <citation type="journal article" date="2023" name="IMA Fungus">
        <title>Comparative genomic study of the Penicillium genus elucidates a diverse pangenome and 15 lateral gene transfer events.</title>
        <authorList>
            <person name="Petersen C."/>
            <person name="Sorensen T."/>
            <person name="Nielsen M.R."/>
            <person name="Sondergaard T.E."/>
            <person name="Sorensen J.L."/>
            <person name="Fitzpatrick D.A."/>
            <person name="Frisvad J.C."/>
            <person name="Nielsen K.L."/>
        </authorList>
    </citation>
    <scope>NUCLEOTIDE SEQUENCE</scope>
    <source>
        <strain evidence="1">IBT 19713</strain>
    </source>
</reference>
<sequence>MPRKLRARHANRVVGNTDRVGQANSVLVPQLPAIEQTECPLFTILPAEIRNHIYALSLESDDRSKKDPDSLYQRHAFYYRPGYKQPRCIPTALLQTCQQIYLEASLLPAAVNEHTFWFYRAPPHVKNATSPVAYFQKMSPEQRAQVYHLHFFFQQFALEDDHWHSILRGLKIGDNDERGMRSDIRIAPKKMTITLRHTDWWLWENDDPLGIDPFRQGRTHAAEMGNTNREYNPRAWGNRFMLIPTLNELVIEFETVLRKRNQLDSILQMAHQWKFPMDVEKHVYLVADPSTLRAYTWVGATEDDLQMQGSIWRVIPSPPVGPETQPDTALAGQAAANEAPLSPTLRPFETTSEIRTVEEENSEKYYVVYLTWRKQVVEG</sequence>
<organism evidence="1 2">
    <name type="scientific">Penicillium chermesinum</name>
    <dbReference type="NCBI Taxonomy" id="63820"/>
    <lineage>
        <taxon>Eukaryota</taxon>
        <taxon>Fungi</taxon>
        <taxon>Dikarya</taxon>
        <taxon>Ascomycota</taxon>
        <taxon>Pezizomycotina</taxon>
        <taxon>Eurotiomycetes</taxon>
        <taxon>Eurotiomycetidae</taxon>
        <taxon>Eurotiales</taxon>
        <taxon>Aspergillaceae</taxon>
        <taxon>Penicillium</taxon>
    </lineage>
</organism>
<evidence type="ECO:0000313" key="2">
    <source>
        <dbReference type="Proteomes" id="UP001150941"/>
    </source>
</evidence>
<proteinExistence type="predicted"/>
<dbReference type="PANTHER" id="PTHR42085">
    <property type="entry name" value="F-BOX DOMAIN-CONTAINING PROTEIN"/>
    <property type="match status" value="1"/>
</dbReference>
<dbReference type="RefSeq" id="XP_058328752.1">
    <property type="nucleotide sequence ID" value="XM_058475862.1"/>
</dbReference>
<dbReference type="EMBL" id="JAPQKS010000005">
    <property type="protein sequence ID" value="KAJ5225341.1"/>
    <property type="molecule type" value="Genomic_DNA"/>
</dbReference>
<dbReference type="PANTHER" id="PTHR42085:SF1">
    <property type="entry name" value="F-BOX DOMAIN-CONTAINING PROTEIN"/>
    <property type="match status" value="1"/>
</dbReference>
<dbReference type="GeneID" id="83203165"/>
<gene>
    <name evidence="1" type="ORF">N7468_006566</name>
</gene>
<keyword evidence="2" id="KW-1185">Reference proteome</keyword>
<accession>A0A9W9NT77</accession>
<evidence type="ECO:0000313" key="1">
    <source>
        <dbReference type="EMBL" id="KAJ5225341.1"/>
    </source>
</evidence>
<dbReference type="Proteomes" id="UP001150941">
    <property type="component" value="Unassembled WGS sequence"/>
</dbReference>
<dbReference type="InterPro" id="IPR038883">
    <property type="entry name" value="AN11006-like"/>
</dbReference>
<protein>
    <submittedName>
        <fullName evidence="1">Uncharacterized protein</fullName>
    </submittedName>
</protein>
<dbReference type="AlphaFoldDB" id="A0A9W9NT77"/>
<name>A0A9W9NT77_9EURO</name>
<comment type="caution">
    <text evidence="1">The sequence shown here is derived from an EMBL/GenBank/DDBJ whole genome shotgun (WGS) entry which is preliminary data.</text>
</comment>
<dbReference type="OrthoDB" id="288942at2759"/>
<reference evidence="1" key="1">
    <citation type="submission" date="2022-11" db="EMBL/GenBank/DDBJ databases">
        <authorList>
            <person name="Petersen C."/>
        </authorList>
    </citation>
    <scope>NUCLEOTIDE SEQUENCE</scope>
    <source>
        <strain evidence="1">IBT 19713</strain>
    </source>
</reference>